<accession>L0DHX0</accession>
<dbReference type="KEGG" id="saci:Sinac_4194"/>
<reference evidence="1 2" key="1">
    <citation type="submission" date="2012-02" db="EMBL/GenBank/DDBJ databases">
        <title>Complete sequence of chromosome of Singulisphaera acidiphila DSM 18658.</title>
        <authorList>
            <consortium name="US DOE Joint Genome Institute (JGI-PGF)"/>
            <person name="Lucas S."/>
            <person name="Copeland A."/>
            <person name="Lapidus A."/>
            <person name="Glavina del Rio T."/>
            <person name="Dalin E."/>
            <person name="Tice H."/>
            <person name="Bruce D."/>
            <person name="Goodwin L."/>
            <person name="Pitluck S."/>
            <person name="Peters L."/>
            <person name="Ovchinnikova G."/>
            <person name="Chertkov O."/>
            <person name="Kyrpides N."/>
            <person name="Mavromatis K."/>
            <person name="Ivanova N."/>
            <person name="Brettin T."/>
            <person name="Detter J.C."/>
            <person name="Han C."/>
            <person name="Larimer F."/>
            <person name="Land M."/>
            <person name="Hauser L."/>
            <person name="Markowitz V."/>
            <person name="Cheng J.-F."/>
            <person name="Hugenholtz P."/>
            <person name="Woyke T."/>
            <person name="Wu D."/>
            <person name="Tindall B."/>
            <person name="Pomrenke H."/>
            <person name="Brambilla E."/>
            <person name="Klenk H.-P."/>
            <person name="Eisen J.A."/>
        </authorList>
    </citation>
    <scope>NUCLEOTIDE SEQUENCE [LARGE SCALE GENOMIC DNA]</scope>
    <source>
        <strain evidence="2">ATCC BAA-1392 / DSM 18658 / VKM B-2454 / MOB10</strain>
    </source>
</reference>
<sequence>MTAITLEPIASAQSVASESFLQTSSANFSAVGDLNAGWRRIIQQLLVIQTYRDDDWDGDGADAIPVGIIDSASWLLERLQSTDYPAPSRATGTPAGTVVFEWQMAGMYQEIEFVAPGKIEWMRVDHAGQKSHGAASFIHDSKTI</sequence>
<dbReference type="STRING" id="886293.Sinac_4194"/>
<dbReference type="HOGENOM" id="CLU_1795194_0_0_0"/>
<dbReference type="EMBL" id="CP003364">
    <property type="protein sequence ID" value="AGA28398.1"/>
    <property type="molecule type" value="Genomic_DNA"/>
</dbReference>
<evidence type="ECO:0000313" key="1">
    <source>
        <dbReference type="EMBL" id="AGA28398.1"/>
    </source>
</evidence>
<organism evidence="1 2">
    <name type="scientific">Singulisphaera acidiphila (strain ATCC BAA-1392 / DSM 18658 / VKM B-2454 / MOB10)</name>
    <dbReference type="NCBI Taxonomy" id="886293"/>
    <lineage>
        <taxon>Bacteria</taxon>
        <taxon>Pseudomonadati</taxon>
        <taxon>Planctomycetota</taxon>
        <taxon>Planctomycetia</taxon>
        <taxon>Isosphaerales</taxon>
        <taxon>Isosphaeraceae</taxon>
        <taxon>Singulisphaera</taxon>
    </lineage>
</organism>
<dbReference type="AlphaFoldDB" id="L0DHX0"/>
<name>L0DHX0_SINAD</name>
<dbReference type="Proteomes" id="UP000010798">
    <property type="component" value="Chromosome"/>
</dbReference>
<keyword evidence="2" id="KW-1185">Reference proteome</keyword>
<proteinExistence type="predicted"/>
<evidence type="ECO:0000313" key="2">
    <source>
        <dbReference type="Proteomes" id="UP000010798"/>
    </source>
</evidence>
<gene>
    <name evidence="1" type="ordered locus">Sinac_4194</name>
</gene>
<dbReference type="RefSeq" id="WP_015247526.1">
    <property type="nucleotide sequence ID" value="NC_019892.1"/>
</dbReference>
<protein>
    <submittedName>
        <fullName evidence="1">Uncharacterized protein</fullName>
    </submittedName>
</protein>